<dbReference type="Proteomes" id="UP000828390">
    <property type="component" value="Unassembled WGS sequence"/>
</dbReference>
<keyword evidence="2" id="KW-1185">Reference proteome</keyword>
<dbReference type="AlphaFoldDB" id="A0A9D4MAR3"/>
<organism evidence="1 2">
    <name type="scientific">Dreissena polymorpha</name>
    <name type="common">Zebra mussel</name>
    <name type="synonym">Mytilus polymorpha</name>
    <dbReference type="NCBI Taxonomy" id="45954"/>
    <lineage>
        <taxon>Eukaryota</taxon>
        <taxon>Metazoa</taxon>
        <taxon>Spiralia</taxon>
        <taxon>Lophotrochozoa</taxon>
        <taxon>Mollusca</taxon>
        <taxon>Bivalvia</taxon>
        <taxon>Autobranchia</taxon>
        <taxon>Heteroconchia</taxon>
        <taxon>Euheterodonta</taxon>
        <taxon>Imparidentia</taxon>
        <taxon>Neoheterodontei</taxon>
        <taxon>Myida</taxon>
        <taxon>Dreissenoidea</taxon>
        <taxon>Dreissenidae</taxon>
        <taxon>Dreissena</taxon>
    </lineage>
</organism>
<evidence type="ECO:0000313" key="1">
    <source>
        <dbReference type="EMBL" id="KAH3872304.1"/>
    </source>
</evidence>
<name>A0A9D4MAR3_DREPO</name>
<dbReference type="EMBL" id="JAIWYP010000002">
    <property type="protein sequence ID" value="KAH3872304.1"/>
    <property type="molecule type" value="Genomic_DNA"/>
</dbReference>
<evidence type="ECO:0000313" key="2">
    <source>
        <dbReference type="Proteomes" id="UP000828390"/>
    </source>
</evidence>
<protein>
    <submittedName>
        <fullName evidence="1">Uncharacterized protein</fullName>
    </submittedName>
</protein>
<reference evidence="1" key="2">
    <citation type="submission" date="2020-11" db="EMBL/GenBank/DDBJ databases">
        <authorList>
            <person name="McCartney M.A."/>
            <person name="Auch B."/>
            <person name="Kono T."/>
            <person name="Mallez S."/>
            <person name="Becker A."/>
            <person name="Gohl D.M."/>
            <person name="Silverstein K.A.T."/>
            <person name="Koren S."/>
            <person name="Bechman K.B."/>
            <person name="Herman A."/>
            <person name="Abrahante J.E."/>
            <person name="Garbe J."/>
        </authorList>
    </citation>
    <scope>NUCLEOTIDE SEQUENCE</scope>
    <source>
        <strain evidence="1">Duluth1</strain>
        <tissue evidence="1">Whole animal</tissue>
    </source>
</reference>
<sequence length="84" mass="9275">MSAKQEKMSGVKEFPQLLGFKLYASDGYEGAGRLEPFQPIKSCIRRRSTGFINKLALPSNRGGCGTCTNVVFGWWVLSMVSNLL</sequence>
<comment type="caution">
    <text evidence="1">The sequence shown here is derived from an EMBL/GenBank/DDBJ whole genome shotgun (WGS) entry which is preliminary data.</text>
</comment>
<gene>
    <name evidence="1" type="ORF">DPMN_035519</name>
</gene>
<accession>A0A9D4MAR3</accession>
<proteinExistence type="predicted"/>
<reference evidence="1" key="1">
    <citation type="journal article" date="2019" name="bioRxiv">
        <title>The Genome of the Zebra Mussel, Dreissena polymorpha: A Resource for Invasive Species Research.</title>
        <authorList>
            <person name="McCartney M.A."/>
            <person name="Auch B."/>
            <person name="Kono T."/>
            <person name="Mallez S."/>
            <person name="Zhang Y."/>
            <person name="Obille A."/>
            <person name="Becker A."/>
            <person name="Abrahante J.E."/>
            <person name="Garbe J."/>
            <person name="Badalamenti J.P."/>
            <person name="Herman A."/>
            <person name="Mangelson H."/>
            <person name="Liachko I."/>
            <person name="Sullivan S."/>
            <person name="Sone E.D."/>
            <person name="Koren S."/>
            <person name="Silverstein K.A.T."/>
            <person name="Beckman K.B."/>
            <person name="Gohl D.M."/>
        </authorList>
    </citation>
    <scope>NUCLEOTIDE SEQUENCE</scope>
    <source>
        <strain evidence="1">Duluth1</strain>
        <tissue evidence="1">Whole animal</tissue>
    </source>
</reference>